<keyword evidence="1" id="KW-0812">Transmembrane</keyword>
<keyword evidence="1" id="KW-0472">Membrane</keyword>
<evidence type="ECO:0000256" key="1">
    <source>
        <dbReference type="SAM" id="Phobius"/>
    </source>
</evidence>
<organism evidence="2 3">
    <name type="scientific">Virgibacillus siamensis</name>
    <dbReference type="NCBI Taxonomy" id="480071"/>
    <lineage>
        <taxon>Bacteria</taxon>
        <taxon>Bacillati</taxon>
        <taxon>Bacillota</taxon>
        <taxon>Bacilli</taxon>
        <taxon>Bacillales</taxon>
        <taxon>Bacillaceae</taxon>
        <taxon>Virgibacillus</taxon>
    </lineage>
</organism>
<proteinExistence type="predicted"/>
<evidence type="ECO:0000313" key="3">
    <source>
        <dbReference type="Proteomes" id="UP001500866"/>
    </source>
</evidence>
<protein>
    <submittedName>
        <fullName evidence="2">Uncharacterized protein</fullName>
    </submittedName>
</protein>
<dbReference type="Proteomes" id="UP001500866">
    <property type="component" value="Unassembled WGS sequence"/>
</dbReference>
<comment type="caution">
    <text evidence="2">The sequence shown here is derived from an EMBL/GenBank/DDBJ whole genome shotgun (WGS) entry which is preliminary data.</text>
</comment>
<name>A0ABN1G1R4_9BACI</name>
<sequence length="83" mass="9691">MYKKDAVEKTKNTNYNKEKGVRMRVFIILASALTVVSVIFKWRYRIVNTLLAISFLRKIAIMITMNMPEIRNKVVPNLFGRPS</sequence>
<reference evidence="2 3" key="1">
    <citation type="journal article" date="2019" name="Int. J. Syst. Evol. Microbiol.">
        <title>The Global Catalogue of Microorganisms (GCM) 10K type strain sequencing project: providing services to taxonomists for standard genome sequencing and annotation.</title>
        <authorList>
            <consortium name="The Broad Institute Genomics Platform"/>
            <consortium name="The Broad Institute Genome Sequencing Center for Infectious Disease"/>
            <person name="Wu L."/>
            <person name="Ma J."/>
        </authorList>
    </citation>
    <scope>NUCLEOTIDE SEQUENCE [LARGE SCALE GENOMIC DNA]</scope>
    <source>
        <strain evidence="2 3">JCM 15395</strain>
    </source>
</reference>
<accession>A0ABN1G1R4</accession>
<evidence type="ECO:0000313" key="2">
    <source>
        <dbReference type="EMBL" id="GAA0602438.1"/>
    </source>
</evidence>
<dbReference type="EMBL" id="BAAADS010000012">
    <property type="protein sequence ID" value="GAA0602438.1"/>
    <property type="molecule type" value="Genomic_DNA"/>
</dbReference>
<gene>
    <name evidence="2" type="ORF">GCM10009001_19230</name>
</gene>
<keyword evidence="1" id="KW-1133">Transmembrane helix</keyword>
<feature type="transmembrane region" description="Helical" evidence="1">
    <location>
        <begin position="21"/>
        <end position="40"/>
    </location>
</feature>
<keyword evidence="3" id="KW-1185">Reference proteome</keyword>